<evidence type="ECO:0000256" key="6">
    <source>
        <dbReference type="ARBA" id="ARBA00023143"/>
    </source>
</evidence>
<dbReference type="RefSeq" id="WP_061505729.1">
    <property type="nucleotide sequence ID" value="NZ_BAPF01000059.1"/>
</dbReference>
<evidence type="ECO:0000256" key="3">
    <source>
        <dbReference type="ARBA" id="ARBA00009677"/>
    </source>
</evidence>
<keyword evidence="5" id="KW-0964">Secreted</keyword>
<dbReference type="InterPro" id="IPR002371">
    <property type="entry name" value="FlgK"/>
</dbReference>
<evidence type="ECO:0000259" key="7">
    <source>
        <dbReference type="Pfam" id="PF06429"/>
    </source>
</evidence>
<proteinExistence type="inferred from homology"/>
<evidence type="ECO:0000256" key="5">
    <source>
        <dbReference type="ARBA" id="ARBA00022525"/>
    </source>
</evidence>
<dbReference type="Proteomes" id="UP001065047">
    <property type="component" value="Unassembled WGS sequence"/>
</dbReference>
<keyword evidence="10" id="KW-1185">Reference proteome</keyword>
<feature type="domain" description="Flagellar basal-body/hook protein C-terminal" evidence="7">
    <location>
        <begin position="477"/>
        <end position="514"/>
    </location>
</feature>
<evidence type="ECO:0000313" key="10">
    <source>
        <dbReference type="Proteomes" id="UP001065047"/>
    </source>
</evidence>
<dbReference type="Pfam" id="PF22638">
    <property type="entry name" value="FlgK_D1"/>
    <property type="match status" value="1"/>
</dbReference>
<dbReference type="PANTHER" id="PTHR30033">
    <property type="entry name" value="FLAGELLAR HOOK-ASSOCIATED PROTEIN 1"/>
    <property type="match status" value="1"/>
</dbReference>
<sequence length="518" mass="52844">MGLNASLSIANSGLHSIESQLAVASENVSNSGTPGYVQETAVVNSAVTGGVGAGVRNGNTALSVSPFLQKALYTQNAEVSGLTVESNSLASLSAVQGTTTSSSDSSGTDSTANTLTDLLQNVSSALTSLTATPDQSASQASVVSYAQSLTDNIHTLASVYQTQRQSAEDSIGTAVSGVNTDLTSIGQISQKIMAVKAGGGDTASLENQRYEAMNDLSSKLGVQYTEKSNGDMVVRTQDGTIIPTRPDQINQNDSTQKLPSSTWPLITSSENISSSMYYKAGDAQSIPGIMLGDKDITSHLTGGTLGANITLRDETYPKMQAQLDSFSYTLINRFSSAGLPLFTNGTSSPLSGDTQKTTPNGIVGLSSAISVNATYAAKPSLLTTDASGNTGVTSTITSALQNAFGTSTDDTTGAMSSPTSKLGPDGGISISYSGSQGLSELATSLTTDQASVIANASSNLTSATSMKTTLSTKVANVSSVDVNSQMADVVTLQNAYTANAKVVSAVQSMFSALLGAIN</sequence>
<dbReference type="NCBIfam" id="TIGR02492">
    <property type="entry name" value="flgK_ends"/>
    <property type="match status" value="1"/>
</dbReference>
<evidence type="ECO:0000256" key="2">
    <source>
        <dbReference type="ARBA" id="ARBA00004613"/>
    </source>
</evidence>
<gene>
    <name evidence="9" type="ORF">AA14337_3305</name>
</gene>
<evidence type="ECO:0000256" key="1">
    <source>
        <dbReference type="ARBA" id="ARBA00004365"/>
    </source>
</evidence>
<evidence type="ECO:0000259" key="8">
    <source>
        <dbReference type="Pfam" id="PF22638"/>
    </source>
</evidence>
<dbReference type="PANTHER" id="PTHR30033:SF1">
    <property type="entry name" value="FLAGELLAR HOOK-ASSOCIATED PROTEIN 1"/>
    <property type="match status" value="1"/>
</dbReference>
<comment type="similarity">
    <text evidence="3">Belongs to the flagella basal body rod proteins family.</text>
</comment>
<comment type="caution">
    <text evidence="9">The sequence shown here is derived from an EMBL/GenBank/DDBJ whole genome shotgun (WGS) entry which is preliminary data.</text>
</comment>
<protein>
    <recommendedName>
        <fullName evidence="4">Flagellar hook-associated protein 1</fullName>
    </recommendedName>
</protein>
<dbReference type="InterPro" id="IPR010930">
    <property type="entry name" value="Flg_bb/hook_C_dom"/>
</dbReference>
<keyword evidence="9" id="KW-0966">Cell projection</keyword>
<dbReference type="EMBL" id="BAPF01000059">
    <property type="protein sequence ID" value="GBQ86375.1"/>
    <property type="molecule type" value="Genomic_DNA"/>
</dbReference>
<feature type="domain" description="Flagellar hook-associated protein FlgK helical" evidence="8">
    <location>
        <begin position="111"/>
        <end position="335"/>
    </location>
</feature>
<reference evidence="9" key="1">
    <citation type="submission" date="2013-04" db="EMBL/GenBank/DDBJ databases">
        <title>The genome sequencing project of 58 acetic acid bacteria.</title>
        <authorList>
            <person name="Okamoto-Kainuma A."/>
            <person name="Ishikawa M."/>
            <person name="Umino S."/>
            <person name="Koizumi Y."/>
            <person name="Shiwa Y."/>
            <person name="Yoshikawa H."/>
            <person name="Matsutani M."/>
            <person name="Matsushita K."/>
        </authorList>
    </citation>
    <scope>NUCLEOTIDE SEQUENCE</scope>
    <source>
        <strain evidence="9">DSM 14337</strain>
    </source>
</reference>
<dbReference type="Pfam" id="PF06429">
    <property type="entry name" value="Flg_bbr_C"/>
    <property type="match status" value="1"/>
</dbReference>
<dbReference type="GeneID" id="29557138"/>
<evidence type="ECO:0000313" key="9">
    <source>
        <dbReference type="EMBL" id="GBQ86375.1"/>
    </source>
</evidence>
<organism evidence="9 10">
    <name type="scientific">Acetobacter malorum DSM 14337</name>
    <dbReference type="NCBI Taxonomy" id="1307910"/>
    <lineage>
        <taxon>Bacteria</taxon>
        <taxon>Pseudomonadati</taxon>
        <taxon>Pseudomonadota</taxon>
        <taxon>Alphaproteobacteria</taxon>
        <taxon>Acetobacterales</taxon>
        <taxon>Acetobacteraceae</taxon>
        <taxon>Acetobacter</taxon>
    </lineage>
</organism>
<dbReference type="InterPro" id="IPR053927">
    <property type="entry name" value="FlgK_helical"/>
</dbReference>
<name>A0ABQ0Q0U1_9PROT</name>
<dbReference type="SUPFAM" id="SSF64518">
    <property type="entry name" value="Phase 1 flagellin"/>
    <property type="match status" value="1"/>
</dbReference>
<keyword evidence="9" id="KW-0969">Cilium</keyword>
<evidence type="ECO:0000256" key="4">
    <source>
        <dbReference type="ARBA" id="ARBA00016244"/>
    </source>
</evidence>
<keyword evidence="9" id="KW-0282">Flagellum</keyword>
<keyword evidence="6" id="KW-0975">Bacterial flagellum</keyword>
<accession>A0ABQ0Q0U1</accession>
<comment type="subcellular location">
    <subcellularLocation>
        <location evidence="1">Bacterial flagellum</location>
    </subcellularLocation>
    <subcellularLocation>
        <location evidence="2">Secreted</location>
    </subcellularLocation>
</comment>